<name>A0A8J3D516_9BACT</name>
<dbReference type="GO" id="GO:0005886">
    <property type="term" value="C:plasma membrane"/>
    <property type="evidence" value="ECO:0007669"/>
    <property type="project" value="UniProtKB-SubCell"/>
</dbReference>
<evidence type="ECO:0000313" key="9">
    <source>
        <dbReference type="EMBL" id="GHB75496.1"/>
    </source>
</evidence>
<keyword evidence="2" id="KW-1003">Cell membrane</keyword>
<dbReference type="PANTHER" id="PTHR30572:SF18">
    <property type="entry name" value="ABC-TYPE MACROLIDE FAMILY EXPORT SYSTEM PERMEASE COMPONENT 2"/>
    <property type="match status" value="1"/>
</dbReference>
<evidence type="ECO:0000313" key="10">
    <source>
        <dbReference type="Proteomes" id="UP000598271"/>
    </source>
</evidence>
<feature type="domain" description="MacB-like periplasmic core" evidence="8">
    <location>
        <begin position="24"/>
        <end position="249"/>
    </location>
</feature>
<feature type="transmembrane region" description="Helical" evidence="6">
    <location>
        <begin position="434"/>
        <end position="458"/>
    </location>
</feature>
<dbReference type="Pfam" id="PF12704">
    <property type="entry name" value="MacB_PCD"/>
    <property type="match status" value="2"/>
</dbReference>
<reference evidence="9 10" key="1">
    <citation type="journal article" date="2014" name="Int. J. Syst. Evol. Microbiol.">
        <title>Complete genome sequence of Corynebacterium casei LMG S-19264T (=DSM 44701T), isolated from a smear-ripened cheese.</title>
        <authorList>
            <consortium name="US DOE Joint Genome Institute (JGI-PGF)"/>
            <person name="Walter F."/>
            <person name="Albersmeier A."/>
            <person name="Kalinowski J."/>
            <person name="Ruckert C."/>
        </authorList>
    </citation>
    <scope>NUCLEOTIDE SEQUENCE [LARGE SCALE GENOMIC DNA]</scope>
    <source>
        <strain evidence="9 10">KCTC 12866</strain>
    </source>
</reference>
<keyword evidence="10" id="KW-1185">Reference proteome</keyword>
<dbReference type="EMBL" id="BMXF01000003">
    <property type="protein sequence ID" value="GHB75496.1"/>
    <property type="molecule type" value="Genomic_DNA"/>
</dbReference>
<feature type="transmembrane region" description="Helical" evidence="6">
    <location>
        <begin position="21"/>
        <end position="45"/>
    </location>
</feature>
<evidence type="ECO:0000256" key="6">
    <source>
        <dbReference type="SAM" id="Phobius"/>
    </source>
</evidence>
<evidence type="ECO:0000256" key="1">
    <source>
        <dbReference type="ARBA" id="ARBA00004651"/>
    </source>
</evidence>
<feature type="transmembrane region" description="Helical" evidence="6">
    <location>
        <begin position="695"/>
        <end position="719"/>
    </location>
</feature>
<dbReference type="PANTHER" id="PTHR30572">
    <property type="entry name" value="MEMBRANE COMPONENT OF TRANSPORTER-RELATED"/>
    <property type="match status" value="1"/>
</dbReference>
<feature type="transmembrane region" description="Helical" evidence="6">
    <location>
        <begin position="388"/>
        <end position="413"/>
    </location>
</feature>
<evidence type="ECO:0000259" key="7">
    <source>
        <dbReference type="Pfam" id="PF02687"/>
    </source>
</evidence>
<feature type="domain" description="MacB-like periplasmic core" evidence="8">
    <location>
        <begin position="446"/>
        <end position="653"/>
    </location>
</feature>
<evidence type="ECO:0000256" key="3">
    <source>
        <dbReference type="ARBA" id="ARBA00022692"/>
    </source>
</evidence>
<accession>A0A8J3D516</accession>
<gene>
    <name evidence="9" type="ORF">GCM10007390_31550</name>
</gene>
<dbReference type="InterPro" id="IPR003838">
    <property type="entry name" value="ABC3_permease_C"/>
</dbReference>
<sequence>MRSSILSNYLKIAFRNLWRSRVFSAINIIGLSAGLTCCFLIMLFVRHELSYDQFQARYDRIYRIAYLPRFAGMGQPLALTPPPVAPLLAENFSEIETTARMFRSPATVAVERAGEIFKYDEERFFFADPAILDIFSFDFVQGSPRDALRDKFSVVLSEKVARRYFGEVNPLGKMISYEGKHPMKVMGVVRDFPDNSHIHPELLANFETMYATENEGAQENLPYNWVISHSITYVLLRPGRSPETVNARFPKFIKAHADAQVADGIEYRLEPMRDFYLRTNAQNTPESVGSLSILYVFLGIAGLTLLIACINFVNLSTARSLRRAKEVGVRKVLGSRRRQLIFQFLGESLLLSGLALLLALLLTILLLPTLNHLTDKHLDLSYFLNDRWLLLACMGITLLAGLLSGAYPAFVVAGFQPVATLKGNFLTGTANGNLVQKILLGVQFVASIALIAGTLIMAQQMDFLENRPLGFDQDFIITASVRNPKITNVFATSSDSSYQRLDTFREVLLQNPRIQAVTLSSQTPGNGSVRRNVIPEGRAAEDNLFVSVLAVDYNFTDTYQLKLRAGRSFSKQFMTDRTEAFLINEKAVQEFGWASPEASLGKSLNLEGKAGKVVGVLQDFHNQSLYAPISSVVLTVEPPQLTLISLKLHPQEMDATLQFIAKEWDRFFPEKSFDYAFLDQDLAQNYEREQRRSTLISYFAGLAILISCLGLYGLIMLVTQQRTREIGIRKVLGASVASVVLLLTRNFVGLVALALLVASPIAWYFMNQWLEGFAYRIDIAWWVFGVAGLLALGIALVTVSFQALKAGLMNPVKSLRSE</sequence>
<protein>
    <submittedName>
        <fullName evidence="9">ABC transporter permease</fullName>
    </submittedName>
</protein>
<dbReference type="Pfam" id="PF02687">
    <property type="entry name" value="FtsX"/>
    <property type="match status" value="2"/>
</dbReference>
<evidence type="ECO:0000259" key="8">
    <source>
        <dbReference type="Pfam" id="PF12704"/>
    </source>
</evidence>
<dbReference type="GO" id="GO:0022857">
    <property type="term" value="F:transmembrane transporter activity"/>
    <property type="evidence" value="ECO:0007669"/>
    <property type="project" value="TreeGrafter"/>
</dbReference>
<dbReference type="InterPro" id="IPR025857">
    <property type="entry name" value="MacB_PCD"/>
</dbReference>
<feature type="domain" description="ABC3 transporter permease C-terminal" evidence="7">
    <location>
        <begin position="300"/>
        <end position="415"/>
    </location>
</feature>
<dbReference type="RefSeq" id="WP_189565490.1">
    <property type="nucleotide sequence ID" value="NZ_BMXF01000003.1"/>
</dbReference>
<keyword evidence="5 6" id="KW-0472">Membrane</keyword>
<keyword evidence="3 6" id="KW-0812">Transmembrane</keyword>
<evidence type="ECO:0000256" key="4">
    <source>
        <dbReference type="ARBA" id="ARBA00022989"/>
    </source>
</evidence>
<evidence type="ECO:0000256" key="5">
    <source>
        <dbReference type="ARBA" id="ARBA00023136"/>
    </source>
</evidence>
<comment type="subcellular location">
    <subcellularLocation>
        <location evidence="1">Cell membrane</location>
        <topology evidence="1">Multi-pass membrane protein</topology>
    </subcellularLocation>
</comment>
<dbReference type="Proteomes" id="UP000598271">
    <property type="component" value="Unassembled WGS sequence"/>
</dbReference>
<evidence type="ECO:0000256" key="2">
    <source>
        <dbReference type="ARBA" id="ARBA00022475"/>
    </source>
</evidence>
<feature type="transmembrane region" description="Helical" evidence="6">
    <location>
        <begin position="340"/>
        <end position="368"/>
    </location>
</feature>
<dbReference type="InterPro" id="IPR050250">
    <property type="entry name" value="Macrolide_Exporter_MacB"/>
</dbReference>
<dbReference type="AlphaFoldDB" id="A0A8J3D516"/>
<proteinExistence type="predicted"/>
<feature type="domain" description="ABC3 transporter permease C-terminal" evidence="7">
    <location>
        <begin position="699"/>
        <end position="809"/>
    </location>
</feature>
<comment type="caution">
    <text evidence="9">The sequence shown here is derived from an EMBL/GenBank/DDBJ whole genome shotgun (WGS) entry which is preliminary data.</text>
</comment>
<feature type="transmembrane region" description="Helical" evidence="6">
    <location>
        <begin position="731"/>
        <end position="759"/>
    </location>
</feature>
<feature type="transmembrane region" description="Helical" evidence="6">
    <location>
        <begin position="779"/>
        <end position="804"/>
    </location>
</feature>
<organism evidence="9 10">
    <name type="scientific">Persicitalea jodogahamensis</name>
    <dbReference type="NCBI Taxonomy" id="402147"/>
    <lineage>
        <taxon>Bacteria</taxon>
        <taxon>Pseudomonadati</taxon>
        <taxon>Bacteroidota</taxon>
        <taxon>Cytophagia</taxon>
        <taxon>Cytophagales</taxon>
        <taxon>Spirosomataceae</taxon>
        <taxon>Persicitalea</taxon>
    </lineage>
</organism>
<keyword evidence="4 6" id="KW-1133">Transmembrane helix</keyword>
<feature type="transmembrane region" description="Helical" evidence="6">
    <location>
        <begin position="293"/>
        <end position="315"/>
    </location>
</feature>